<accession>A0AA38XHF8</accession>
<feature type="compositionally biased region" description="Low complexity" evidence="2">
    <location>
        <begin position="206"/>
        <end position="217"/>
    </location>
</feature>
<keyword evidence="5" id="KW-1185">Reference proteome</keyword>
<reference evidence="4" key="1">
    <citation type="submission" date="2022-10" db="EMBL/GenBank/DDBJ databases">
        <title>Culturing micro-colonial fungi from biological soil crusts in the Mojave desert and describing Neophaeococcomyces mojavensis, and introducing the new genera and species Taxawa tesnikishii.</title>
        <authorList>
            <person name="Kurbessoian T."/>
            <person name="Stajich J.E."/>
        </authorList>
    </citation>
    <scope>NUCLEOTIDE SEQUENCE</scope>
    <source>
        <strain evidence="4">TK_41</strain>
    </source>
</reference>
<feature type="region of interest" description="Disordered" evidence="2">
    <location>
        <begin position="145"/>
        <end position="226"/>
    </location>
</feature>
<dbReference type="Proteomes" id="UP001172673">
    <property type="component" value="Unassembled WGS sequence"/>
</dbReference>
<feature type="compositionally biased region" description="Low complexity" evidence="2">
    <location>
        <begin position="158"/>
        <end position="172"/>
    </location>
</feature>
<feature type="compositionally biased region" description="Acidic residues" evidence="2">
    <location>
        <begin position="343"/>
        <end position="352"/>
    </location>
</feature>
<evidence type="ECO:0000256" key="1">
    <source>
        <dbReference type="PROSITE-ProRule" id="PRU00042"/>
    </source>
</evidence>
<feature type="compositionally biased region" description="Polar residues" evidence="2">
    <location>
        <begin position="145"/>
        <end position="157"/>
    </location>
</feature>
<name>A0AA38XHF8_9EURO</name>
<gene>
    <name evidence="4" type="ORF">H2200_003482</name>
</gene>
<feature type="domain" description="C2H2-type" evidence="3">
    <location>
        <begin position="240"/>
        <end position="267"/>
    </location>
</feature>
<evidence type="ECO:0000256" key="2">
    <source>
        <dbReference type="SAM" id="MobiDB-lite"/>
    </source>
</evidence>
<dbReference type="GO" id="GO:0008270">
    <property type="term" value="F:zinc ion binding"/>
    <property type="evidence" value="ECO:0007669"/>
    <property type="project" value="UniProtKB-KW"/>
</dbReference>
<keyword evidence="1" id="KW-0862">Zinc</keyword>
<feature type="region of interest" description="Disordered" evidence="2">
    <location>
        <begin position="315"/>
        <end position="370"/>
    </location>
</feature>
<sequence>MEASSIDPRLLGLILPDEAFRQTANDLLRNQASSAASIPRPRQQLQHLTLAFFRTSENLDMQRLMLKLHDAYDFGTLFDPALLSSMRNKVTTYERFLQANKDLGTDGSNPNIIAAQLDDLLIGTGHTLFNDARRSHDKAVKQAYLNQRKTASTPQGKATSAEATEETGAASADDTKADNGDPAETSDQQTLDTDTDSNDSAEEDTTSTTRTHTNAEAPIKCHPPNLPRARIDKRDQHWFYQCDLCSHLVRFRDEFHRHFRKQDGIRPGFLVISAEPSTGPHKWYGIDSQGNEYIGNMIHNPSGGEKQRTFVAPPCGPRINSHANTETETETETEKETAAESSSEVDDIDDTTMLDNTHSTLNDTTMLDDD</sequence>
<organism evidence="4 5">
    <name type="scientific">Cladophialophora chaetospira</name>
    <dbReference type="NCBI Taxonomy" id="386627"/>
    <lineage>
        <taxon>Eukaryota</taxon>
        <taxon>Fungi</taxon>
        <taxon>Dikarya</taxon>
        <taxon>Ascomycota</taxon>
        <taxon>Pezizomycotina</taxon>
        <taxon>Eurotiomycetes</taxon>
        <taxon>Chaetothyriomycetidae</taxon>
        <taxon>Chaetothyriales</taxon>
        <taxon>Herpotrichiellaceae</taxon>
        <taxon>Cladophialophora</taxon>
    </lineage>
</organism>
<feature type="compositionally biased region" description="Polar residues" evidence="2">
    <location>
        <begin position="353"/>
        <end position="370"/>
    </location>
</feature>
<dbReference type="InterPro" id="IPR013087">
    <property type="entry name" value="Znf_C2H2_type"/>
</dbReference>
<keyword evidence="1" id="KW-0863">Zinc-finger</keyword>
<dbReference type="AlphaFoldDB" id="A0AA38XHF8"/>
<evidence type="ECO:0000313" key="5">
    <source>
        <dbReference type="Proteomes" id="UP001172673"/>
    </source>
</evidence>
<protein>
    <recommendedName>
        <fullName evidence="3">C2H2-type domain-containing protein</fullName>
    </recommendedName>
</protein>
<feature type="compositionally biased region" description="Acidic residues" evidence="2">
    <location>
        <begin position="193"/>
        <end position="205"/>
    </location>
</feature>
<evidence type="ECO:0000259" key="3">
    <source>
        <dbReference type="PROSITE" id="PS50157"/>
    </source>
</evidence>
<proteinExistence type="predicted"/>
<dbReference type="PROSITE" id="PS50157">
    <property type="entry name" value="ZINC_FINGER_C2H2_2"/>
    <property type="match status" value="1"/>
</dbReference>
<comment type="caution">
    <text evidence="4">The sequence shown here is derived from an EMBL/GenBank/DDBJ whole genome shotgun (WGS) entry which is preliminary data.</text>
</comment>
<evidence type="ECO:0000313" key="4">
    <source>
        <dbReference type="EMBL" id="KAJ9613540.1"/>
    </source>
</evidence>
<dbReference type="EMBL" id="JAPDRK010000004">
    <property type="protein sequence ID" value="KAJ9613540.1"/>
    <property type="molecule type" value="Genomic_DNA"/>
</dbReference>
<keyword evidence="1" id="KW-0479">Metal-binding</keyword>